<organism evidence="2 3">
    <name type="scientific">Caerostris darwini</name>
    <dbReference type="NCBI Taxonomy" id="1538125"/>
    <lineage>
        <taxon>Eukaryota</taxon>
        <taxon>Metazoa</taxon>
        <taxon>Ecdysozoa</taxon>
        <taxon>Arthropoda</taxon>
        <taxon>Chelicerata</taxon>
        <taxon>Arachnida</taxon>
        <taxon>Araneae</taxon>
        <taxon>Araneomorphae</taxon>
        <taxon>Entelegynae</taxon>
        <taxon>Araneoidea</taxon>
        <taxon>Araneidae</taxon>
        <taxon>Caerostris</taxon>
    </lineage>
</organism>
<evidence type="ECO:0000313" key="2">
    <source>
        <dbReference type="EMBL" id="GIX93181.1"/>
    </source>
</evidence>
<keyword evidence="1" id="KW-0472">Membrane</keyword>
<accession>A0AAV4P816</accession>
<name>A0AAV4P816_9ARAC</name>
<proteinExistence type="predicted"/>
<keyword evidence="1" id="KW-0812">Transmembrane</keyword>
<feature type="transmembrane region" description="Helical" evidence="1">
    <location>
        <begin position="35"/>
        <end position="57"/>
    </location>
</feature>
<evidence type="ECO:0000256" key="1">
    <source>
        <dbReference type="SAM" id="Phobius"/>
    </source>
</evidence>
<dbReference type="EMBL" id="BPLQ01002469">
    <property type="protein sequence ID" value="GIX93181.1"/>
    <property type="molecule type" value="Genomic_DNA"/>
</dbReference>
<reference evidence="2 3" key="1">
    <citation type="submission" date="2021-06" db="EMBL/GenBank/DDBJ databases">
        <title>Caerostris darwini draft genome.</title>
        <authorList>
            <person name="Kono N."/>
            <person name="Arakawa K."/>
        </authorList>
    </citation>
    <scope>NUCLEOTIDE SEQUENCE [LARGE SCALE GENOMIC DNA]</scope>
</reference>
<keyword evidence="3" id="KW-1185">Reference proteome</keyword>
<sequence>MNDTCSFQPYHKMSQNWICLISHSRHPYPKTEMRLLLTSTSAQLLIECINILFLYHYRHQARTISQRPTLLSSPISPTNRRRQLMASRLVTQILKIATAAWTPLPDVLCEFCLSSSSPDGSRHPSRIEHTTEKYGTRQEQFLLFFSLLMALRGWRLMRNCCVLSPLTEGRQK</sequence>
<dbReference type="Proteomes" id="UP001054837">
    <property type="component" value="Unassembled WGS sequence"/>
</dbReference>
<evidence type="ECO:0000313" key="3">
    <source>
        <dbReference type="Proteomes" id="UP001054837"/>
    </source>
</evidence>
<gene>
    <name evidence="2" type="ORF">CDAR_594441</name>
</gene>
<protein>
    <submittedName>
        <fullName evidence="2">Uncharacterized protein</fullName>
    </submittedName>
</protein>
<keyword evidence="1" id="KW-1133">Transmembrane helix</keyword>
<dbReference type="AlphaFoldDB" id="A0AAV4P816"/>
<comment type="caution">
    <text evidence="2">The sequence shown here is derived from an EMBL/GenBank/DDBJ whole genome shotgun (WGS) entry which is preliminary data.</text>
</comment>